<reference evidence="1 2" key="1">
    <citation type="journal article" date="2013" name="Genome Announc.">
        <title>Complete Genome Sequence of Glaciecola psychrophila Strain 170T.</title>
        <authorList>
            <person name="Yin J."/>
            <person name="Chen J."/>
            <person name="Liu G."/>
            <person name="Yu Y."/>
            <person name="Song L."/>
            <person name="Wang X."/>
            <person name="Qu X."/>
        </authorList>
    </citation>
    <scope>NUCLEOTIDE SEQUENCE [LARGE SCALE GENOMIC DNA]</scope>
    <source>
        <strain evidence="1 2">170</strain>
    </source>
</reference>
<proteinExistence type="predicted"/>
<dbReference type="AlphaFoldDB" id="K7ACV7"/>
<dbReference type="KEGG" id="gps:C427_2196"/>
<dbReference type="HOGENOM" id="CLU_3155923_0_0_6"/>
<name>K7ACV7_9ALTE</name>
<organism evidence="1 2">
    <name type="scientific">Paraglaciecola psychrophila 170</name>
    <dbReference type="NCBI Taxonomy" id="1129794"/>
    <lineage>
        <taxon>Bacteria</taxon>
        <taxon>Pseudomonadati</taxon>
        <taxon>Pseudomonadota</taxon>
        <taxon>Gammaproteobacteria</taxon>
        <taxon>Alteromonadales</taxon>
        <taxon>Alteromonadaceae</taxon>
        <taxon>Paraglaciecola</taxon>
    </lineage>
</organism>
<gene>
    <name evidence="1" type="ORF">C427_2196</name>
</gene>
<protein>
    <submittedName>
        <fullName evidence="1">Uncharacterized protein</fullName>
    </submittedName>
</protein>
<dbReference type="Proteomes" id="UP000011864">
    <property type="component" value="Chromosome"/>
</dbReference>
<accession>K7ACV7</accession>
<dbReference type="EMBL" id="CP003837">
    <property type="protein sequence ID" value="AGH44305.1"/>
    <property type="molecule type" value="Genomic_DNA"/>
</dbReference>
<evidence type="ECO:0000313" key="1">
    <source>
        <dbReference type="EMBL" id="AGH44305.1"/>
    </source>
</evidence>
<dbReference type="PATRIC" id="fig|1129794.4.peg.2173"/>
<keyword evidence="2" id="KW-1185">Reference proteome</keyword>
<sequence length="48" mass="5438">MTCIGGYHPVISALSEHTFWRKLLTDFVILLPRPSLGITQSCHLSELR</sequence>
<evidence type="ECO:0000313" key="2">
    <source>
        <dbReference type="Proteomes" id="UP000011864"/>
    </source>
</evidence>